<proteinExistence type="predicted"/>
<dbReference type="Proteomes" id="UP000078542">
    <property type="component" value="Unassembled WGS sequence"/>
</dbReference>
<name>A0A195CEI9_9HYME</name>
<keyword evidence="3" id="KW-1185">Reference proteome</keyword>
<reference evidence="2 3" key="1">
    <citation type="submission" date="2016-03" db="EMBL/GenBank/DDBJ databases">
        <title>Cyphomyrmex costatus WGS genome.</title>
        <authorList>
            <person name="Nygaard S."/>
            <person name="Hu H."/>
            <person name="Boomsma J."/>
            <person name="Zhang G."/>
        </authorList>
    </citation>
    <scope>NUCLEOTIDE SEQUENCE [LARGE SCALE GENOMIC DNA]</scope>
    <source>
        <strain evidence="2">MS0001</strain>
        <tissue evidence="2">Whole body</tissue>
    </source>
</reference>
<organism evidence="2 3">
    <name type="scientific">Cyphomyrmex costatus</name>
    <dbReference type="NCBI Taxonomy" id="456900"/>
    <lineage>
        <taxon>Eukaryota</taxon>
        <taxon>Metazoa</taxon>
        <taxon>Ecdysozoa</taxon>
        <taxon>Arthropoda</taxon>
        <taxon>Hexapoda</taxon>
        <taxon>Insecta</taxon>
        <taxon>Pterygota</taxon>
        <taxon>Neoptera</taxon>
        <taxon>Endopterygota</taxon>
        <taxon>Hymenoptera</taxon>
        <taxon>Apocrita</taxon>
        <taxon>Aculeata</taxon>
        <taxon>Formicoidea</taxon>
        <taxon>Formicidae</taxon>
        <taxon>Myrmicinae</taxon>
        <taxon>Cyphomyrmex</taxon>
    </lineage>
</organism>
<evidence type="ECO:0000256" key="1">
    <source>
        <dbReference type="SAM" id="MobiDB-lite"/>
    </source>
</evidence>
<gene>
    <name evidence="2" type="ORF">ALC62_10840</name>
</gene>
<accession>A0A195CEI9</accession>
<sequence>MTALGAHNSCCQPHKSVSTRDGEDGVPQRTFGEKRTPTRWVVGVLKGRKTSKRPNWIRISRNSTKSSKSDPILIHQDRVKLEVDGKQVVEGEVGTLDVTAFTLATLFRTVPVDEWYNQRSRGTPVLDEDRGE</sequence>
<dbReference type="AlphaFoldDB" id="A0A195CEI9"/>
<evidence type="ECO:0000313" key="3">
    <source>
        <dbReference type="Proteomes" id="UP000078542"/>
    </source>
</evidence>
<dbReference type="EMBL" id="KQ977957">
    <property type="protein sequence ID" value="KYM98483.1"/>
    <property type="molecule type" value="Genomic_DNA"/>
</dbReference>
<feature type="region of interest" description="Disordered" evidence="1">
    <location>
        <begin position="1"/>
        <end position="33"/>
    </location>
</feature>
<protein>
    <submittedName>
        <fullName evidence="2">Uncharacterized protein</fullName>
    </submittedName>
</protein>
<evidence type="ECO:0000313" key="2">
    <source>
        <dbReference type="EMBL" id="KYM98483.1"/>
    </source>
</evidence>